<dbReference type="InParanoid" id="A0A251SXC4"/>
<dbReference type="Pfam" id="PF00067">
    <property type="entry name" value="p450"/>
    <property type="match status" value="1"/>
</dbReference>
<dbReference type="GO" id="GO:0020037">
    <property type="term" value="F:heme binding"/>
    <property type="evidence" value="ECO:0007669"/>
    <property type="project" value="InterPro"/>
</dbReference>
<dbReference type="AlphaFoldDB" id="A0A251SXC4"/>
<evidence type="ECO:0000256" key="7">
    <source>
        <dbReference type="RuleBase" id="RU000461"/>
    </source>
</evidence>
<organism evidence="9 10">
    <name type="scientific">Helianthus annuus</name>
    <name type="common">Common sunflower</name>
    <dbReference type="NCBI Taxonomy" id="4232"/>
    <lineage>
        <taxon>Eukaryota</taxon>
        <taxon>Viridiplantae</taxon>
        <taxon>Streptophyta</taxon>
        <taxon>Embryophyta</taxon>
        <taxon>Tracheophyta</taxon>
        <taxon>Spermatophyta</taxon>
        <taxon>Magnoliopsida</taxon>
        <taxon>eudicotyledons</taxon>
        <taxon>Gunneridae</taxon>
        <taxon>Pentapetalae</taxon>
        <taxon>asterids</taxon>
        <taxon>campanulids</taxon>
        <taxon>Asterales</taxon>
        <taxon>Asteraceae</taxon>
        <taxon>Asteroideae</taxon>
        <taxon>Heliantheae alliance</taxon>
        <taxon>Heliantheae</taxon>
        <taxon>Helianthus</taxon>
    </lineage>
</organism>
<feature type="binding site" description="axial binding residue" evidence="6">
    <location>
        <position position="447"/>
    </location>
    <ligand>
        <name>heme</name>
        <dbReference type="ChEBI" id="CHEBI:30413"/>
    </ligand>
    <ligandPart>
        <name>Fe</name>
        <dbReference type="ChEBI" id="CHEBI:18248"/>
    </ligandPart>
</feature>
<dbReference type="InterPro" id="IPR017972">
    <property type="entry name" value="Cyt_P450_CS"/>
</dbReference>
<keyword evidence="7" id="KW-0503">Monooxygenase</keyword>
<comment type="cofactor">
    <cofactor evidence="1 6">
        <name>heme</name>
        <dbReference type="ChEBI" id="CHEBI:30413"/>
    </cofactor>
</comment>
<sequence length="587" mass="67301">MGENNYNLIILSLSLLTLSTFFYRLTRRGYSTVKTPCPQSYPLIGNLIGFLRNRHRYHDWVTDMLSASPTLTFRVNGFLGLSQSICTADPTNIEYILESDFRNYIKSNRYTSVMQELLGSGIFNSNGLLWASHRKITGPEFAVVSLKTFISDSVQSQLSKSLIPLLLSAGSNTFDLQHVLRKFSFDTICNVVFGADPCISFVQAFDEAVEHTSNRFISPFQVVWKLKRFFNIGDERKYKETIKTLNQFAMDVIDSKDAQNGCETDRDLLSRFIVFSLDMGFEDEERRNFLRDTIINFVFASKDPTSTALTWFFWLLDGHPHCKHMIHKELSMLTASSPDIRPLNLTFDDLKSLNYLHAALSESMRLFPPVPINSRSTVDDDILPDGTFVRKGWFVDYSVYAMGRMESLWGCDCREFKPERWLNDNGVYQQAYDPFGYPVFNGGLRLCMGKDLAYFQMKLVVVAVMHEFEIEVVGGGGTPERMVDPPYSLSLLLNMKNGLPVRVKKRQQVAPVMLQEVEDGNLIYLCCFKCVLLRSQKKHNMESTIQVQTSLVNYIIKSEILTKICNNYMDKCIIPNRVIFKKCHDKT</sequence>
<dbReference type="Proteomes" id="UP000215914">
    <property type="component" value="Chromosome 13"/>
</dbReference>
<gene>
    <name evidence="9" type="ORF">HannXRQ_Chr13g0418451</name>
</gene>
<evidence type="ECO:0000256" key="4">
    <source>
        <dbReference type="ARBA" id="ARBA00023002"/>
    </source>
</evidence>
<keyword evidence="4 7" id="KW-0560">Oxidoreductase</keyword>
<proteinExistence type="inferred from homology"/>
<dbReference type="PANTHER" id="PTHR24296">
    <property type="entry name" value="CYTOCHROME P450"/>
    <property type="match status" value="1"/>
</dbReference>
<dbReference type="PROSITE" id="PS00086">
    <property type="entry name" value="CYTOCHROME_P450"/>
    <property type="match status" value="1"/>
</dbReference>
<keyword evidence="3 6" id="KW-0479">Metal-binding</keyword>
<dbReference type="CDD" id="cd11064">
    <property type="entry name" value="CYP86A"/>
    <property type="match status" value="1"/>
</dbReference>
<dbReference type="InterPro" id="IPR002401">
    <property type="entry name" value="Cyt_P450_E_grp-I"/>
</dbReference>
<evidence type="ECO:0000313" key="10">
    <source>
        <dbReference type="Proteomes" id="UP000215914"/>
    </source>
</evidence>
<keyword evidence="5 6" id="KW-0408">Iron</keyword>
<dbReference type="GO" id="GO:0006629">
    <property type="term" value="P:lipid metabolic process"/>
    <property type="evidence" value="ECO:0007669"/>
    <property type="project" value="UniProtKB-ARBA"/>
</dbReference>
<dbReference type="InterPro" id="IPR036396">
    <property type="entry name" value="Cyt_P450_sf"/>
</dbReference>
<keyword evidence="8" id="KW-0472">Membrane</keyword>
<reference evidence="10" key="1">
    <citation type="journal article" date="2017" name="Nature">
        <title>The sunflower genome provides insights into oil metabolism, flowering and Asterid evolution.</title>
        <authorList>
            <person name="Badouin H."/>
            <person name="Gouzy J."/>
            <person name="Grassa C.J."/>
            <person name="Murat F."/>
            <person name="Staton S.E."/>
            <person name="Cottret L."/>
            <person name="Lelandais-Briere C."/>
            <person name="Owens G.L."/>
            <person name="Carrere S."/>
            <person name="Mayjonade B."/>
            <person name="Legrand L."/>
            <person name="Gill N."/>
            <person name="Kane N.C."/>
            <person name="Bowers J.E."/>
            <person name="Hubner S."/>
            <person name="Bellec A."/>
            <person name="Berard A."/>
            <person name="Berges H."/>
            <person name="Blanchet N."/>
            <person name="Boniface M.C."/>
            <person name="Brunel D."/>
            <person name="Catrice O."/>
            <person name="Chaidir N."/>
            <person name="Claudel C."/>
            <person name="Donnadieu C."/>
            <person name="Faraut T."/>
            <person name="Fievet G."/>
            <person name="Helmstetter N."/>
            <person name="King M."/>
            <person name="Knapp S.J."/>
            <person name="Lai Z."/>
            <person name="Le Paslier M.C."/>
            <person name="Lippi Y."/>
            <person name="Lorenzon L."/>
            <person name="Mandel J.R."/>
            <person name="Marage G."/>
            <person name="Marchand G."/>
            <person name="Marquand E."/>
            <person name="Bret-Mestries E."/>
            <person name="Morien E."/>
            <person name="Nambeesan S."/>
            <person name="Nguyen T."/>
            <person name="Pegot-Espagnet P."/>
            <person name="Pouilly N."/>
            <person name="Raftis F."/>
            <person name="Sallet E."/>
            <person name="Schiex T."/>
            <person name="Thomas J."/>
            <person name="Vandecasteele C."/>
            <person name="Vares D."/>
            <person name="Vear F."/>
            <person name="Vautrin S."/>
            <person name="Crespi M."/>
            <person name="Mangin B."/>
            <person name="Burke J.M."/>
            <person name="Salse J."/>
            <person name="Munos S."/>
            <person name="Vincourt P."/>
            <person name="Rieseberg L.H."/>
            <person name="Langlade N.B."/>
        </authorList>
    </citation>
    <scope>NUCLEOTIDE SEQUENCE [LARGE SCALE GENOMIC DNA]</scope>
    <source>
        <strain evidence="10">cv. SF193</strain>
    </source>
</reference>
<comment type="similarity">
    <text evidence="2 7">Belongs to the cytochrome P450 family.</text>
</comment>
<dbReference type="PRINTS" id="PR00463">
    <property type="entry name" value="EP450I"/>
</dbReference>
<evidence type="ECO:0000256" key="1">
    <source>
        <dbReference type="ARBA" id="ARBA00001971"/>
    </source>
</evidence>
<feature type="transmembrane region" description="Helical" evidence="8">
    <location>
        <begin position="6"/>
        <end position="25"/>
    </location>
</feature>
<dbReference type="PRINTS" id="PR00385">
    <property type="entry name" value="P450"/>
</dbReference>
<evidence type="ECO:0000256" key="3">
    <source>
        <dbReference type="ARBA" id="ARBA00022723"/>
    </source>
</evidence>
<dbReference type="GO" id="GO:0005506">
    <property type="term" value="F:iron ion binding"/>
    <property type="evidence" value="ECO:0007669"/>
    <property type="project" value="InterPro"/>
</dbReference>
<evidence type="ECO:0000313" key="9">
    <source>
        <dbReference type="EMBL" id="OTG02926.1"/>
    </source>
</evidence>
<evidence type="ECO:0000256" key="6">
    <source>
        <dbReference type="PIRSR" id="PIRSR602401-1"/>
    </source>
</evidence>
<dbReference type="GO" id="GO:0004497">
    <property type="term" value="F:monooxygenase activity"/>
    <property type="evidence" value="ECO:0007669"/>
    <property type="project" value="UniProtKB-KW"/>
</dbReference>
<accession>A0A251SXC4</accession>
<keyword evidence="10" id="KW-1185">Reference proteome</keyword>
<keyword evidence="6 7" id="KW-0349">Heme</keyword>
<evidence type="ECO:0000256" key="2">
    <source>
        <dbReference type="ARBA" id="ARBA00010617"/>
    </source>
</evidence>
<protein>
    <submittedName>
        <fullName evidence="9">Putative cytochrome P450</fullName>
    </submittedName>
</protein>
<evidence type="ECO:0000256" key="8">
    <source>
        <dbReference type="SAM" id="Phobius"/>
    </source>
</evidence>
<dbReference type="InterPro" id="IPR001128">
    <property type="entry name" value="Cyt_P450"/>
</dbReference>
<evidence type="ECO:0000256" key="5">
    <source>
        <dbReference type="ARBA" id="ARBA00023004"/>
    </source>
</evidence>
<dbReference type="Gene3D" id="1.10.630.10">
    <property type="entry name" value="Cytochrome P450"/>
    <property type="match status" value="1"/>
</dbReference>
<dbReference type="GO" id="GO:0016705">
    <property type="term" value="F:oxidoreductase activity, acting on paired donors, with incorporation or reduction of molecular oxygen"/>
    <property type="evidence" value="ECO:0007669"/>
    <property type="project" value="InterPro"/>
</dbReference>
<name>A0A251SXC4_HELAN</name>
<keyword evidence="8" id="KW-0812">Transmembrane</keyword>
<dbReference type="STRING" id="4232.A0A251SXC4"/>
<keyword evidence="8" id="KW-1133">Transmembrane helix</keyword>
<dbReference type="EMBL" id="CM007902">
    <property type="protein sequence ID" value="OTG02926.1"/>
    <property type="molecule type" value="Genomic_DNA"/>
</dbReference>
<dbReference type="SUPFAM" id="SSF48264">
    <property type="entry name" value="Cytochrome P450"/>
    <property type="match status" value="1"/>
</dbReference>